<keyword evidence="1" id="KW-0472">Membrane</keyword>
<sequence>MGGEEGSPQYFEFVGGCFEPQCGEGAYLPLRWGTVMSSKYAHREVCMYAQCAEGLGDAADRLLLSIWMGVFAAGVGRVTVLVLWVGQFSATAARIVRSAKQLRAAVLAADAQQLAPPVHLTSSISRVMPERWGDVESGVADSVDFCRDLECVVFAPAVDACANGCVLEVMALQRRNVLHEFYRA</sequence>
<reference evidence="2" key="1">
    <citation type="submission" date="2013-10" db="EMBL/GenBank/DDBJ databases">
        <title>Genomic analysis of the causative agents of coccidiosis in chickens.</title>
        <authorList>
            <person name="Reid A.J."/>
            <person name="Blake D."/>
            <person name="Billington K."/>
            <person name="Browne H."/>
            <person name="Dunn M."/>
            <person name="Hung S."/>
            <person name="Kawahara F."/>
            <person name="Miranda-Saavedra D."/>
            <person name="Mourier T."/>
            <person name="Nagra H."/>
            <person name="Otto T.D."/>
            <person name="Rawlings N."/>
            <person name="Sanchez A."/>
            <person name="Sanders M."/>
            <person name="Subramaniam C."/>
            <person name="Tay Y."/>
            <person name="Dear P."/>
            <person name="Doerig C."/>
            <person name="Gruber A."/>
            <person name="Parkinson J."/>
            <person name="Shirley M."/>
            <person name="Wan K.L."/>
            <person name="Berriman M."/>
            <person name="Tomley F."/>
            <person name="Pain A."/>
        </authorList>
    </citation>
    <scope>NUCLEOTIDE SEQUENCE [LARGE SCALE GENOMIC DNA]</scope>
    <source>
        <strain evidence="2">Houghton</strain>
    </source>
</reference>
<feature type="transmembrane region" description="Helical" evidence="1">
    <location>
        <begin position="64"/>
        <end position="85"/>
    </location>
</feature>
<dbReference type="GeneID" id="25377473"/>
<gene>
    <name evidence="2" type="ORF">EMH_0026040</name>
</gene>
<proteinExistence type="predicted"/>
<organism evidence="2 3">
    <name type="scientific">Eimeria mitis</name>
    <dbReference type="NCBI Taxonomy" id="44415"/>
    <lineage>
        <taxon>Eukaryota</taxon>
        <taxon>Sar</taxon>
        <taxon>Alveolata</taxon>
        <taxon>Apicomplexa</taxon>
        <taxon>Conoidasida</taxon>
        <taxon>Coccidia</taxon>
        <taxon>Eucoccidiorida</taxon>
        <taxon>Eimeriorina</taxon>
        <taxon>Eimeriidae</taxon>
        <taxon>Eimeria</taxon>
    </lineage>
</organism>
<keyword evidence="1" id="KW-0812">Transmembrane</keyword>
<reference evidence="2" key="2">
    <citation type="submission" date="2013-10" db="EMBL/GenBank/DDBJ databases">
        <authorList>
            <person name="Aslett M."/>
        </authorList>
    </citation>
    <scope>NUCLEOTIDE SEQUENCE [LARGE SCALE GENOMIC DNA]</scope>
    <source>
        <strain evidence="2">Houghton</strain>
    </source>
</reference>
<dbReference type="RefSeq" id="XP_013358014.1">
    <property type="nucleotide sequence ID" value="XM_013502560.1"/>
</dbReference>
<accession>U6KF83</accession>
<dbReference type="EMBL" id="HG688458">
    <property type="protein sequence ID" value="CDJ35436.1"/>
    <property type="molecule type" value="Genomic_DNA"/>
</dbReference>
<evidence type="ECO:0000313" key="3">
    <source>
        <dbReference type="Proteomes" id="UP000030744"/>
    </source>
</evidence>
<dbReference type="AlphaFoldDB" id="U6KF83"/>
<dbReference type="VEuPathDB" id="ToxoDB:EMH_0026040"/>
<keyword evidence="1" id="KW-1133">Transmembrane helix</keyword>
<dbReference type="Proteomes" id="UP000030744">
    <property type="component" value="Unassembled WGS sequence"/>
</dbReference>
<name>U6KF83_9EIME</name>
<evidence type="ECO:0000256" key="1">
    <source>
        <dbReference type="SAM" id="Phobius"/>
    </source>
</evidence>
<evidence type="ECO:0000313" key="2">
    <source>
        <dbReference type="EMBL" id="CDJ35436.1"/>
    </source>
</evidence>
<keyword evidence="3" id="KW-1185">Reference proteome</keyword>
<protein>
    <submittedName>
        <fullName evidence="2">Uncharacterized protein</fullName>
    </submittedName>
</protein>